<dbReference type="InterPro" id="IPR001680">
    <property type="entry name" value="WD40_rpt"/>
</dbReference>
<organism evidence="9 10">
    <name type="scientific">Dioszegia hungarica</name>
    <dbReference type="NCBI Taxonomy" id="4972"/>
    <lineage>
        <taxon>Eukaryota</taxon>
        <taxon>Fungi</taxon>
        <taxon>Dikarya</taxon>
        <taxon>Basidiomycota</taxon>
        <taxon>Agaricomycotina</taxon>
        <taxon>Tremellomycetes</taxon>
        <taxon>Tremellales</taxon>
        <taxon>Bulleribasidiaceae</taxon>
        <taxon>Dioszegia</taxon>
    </lineage>
</organism>
<keyword evidence="5" id="KW-0498">Mitosis</keyword>
<feature type="repeat" description="WD" evidence="7">
    <location>
        <begin position="401"/>
        <end position="434"/>
    </location>
</feature>
<evidence type="ECO:0000259" key="8">
    <source>
        <dbReference type="Pfam" id="PF24807"/>
    </source>
</evidence>
<accession>A0AA38H5C6</accession>
<dbReference type="InterPro" id="IPR036322">
    <property type="entry name" value="WD40_repeat_dom_sf"/>
</dbReference>
<dbReference type="PANTHER" id="PTHR19918:SF8">
    <property type="entry name" value="FI02843P"/>
    <property type="match status" value="1"/>
</dbReference>
<dbReference type="GO" id="GO:1990757">
    <property type="term" value="F:ubiquitin ligase activator activity"/>
    <property type="evidence" value="ECO:0007669"/>
    <property type="project" value="TreeGrafter"/>
</dbReference>
<evidence type="ECO:0000256" key="2">
    <source>
        <dbReference type="ARBA" id="ARBA00022574"/>
    </source>
</evidence>
<proteinExistence type="inferred from homology"/>
<reference evidence="9" key="1">
    <citation type="journal article" date="2022" name="G3 (Bethesda)">
        <title>High quality genome of the basidiomycete yeast Dioszegia hungarica PDD-24b-2 isolated from cloud water.</title>
        <authorList>
            <person name="Jarrige D."/>
            <person name="Haridas S."/>
            <person name="Bleykasten-Grosshans C."/>
            <person name="Joly M."/>
            <person name="Nadalig T."/>
            <person name="Sancelme M."/>
            <person name="Vuilleumier S."/>
            <person name="Grigoriev I.V."/>
            <person name="Amato P."/>
            <person name="Bringel F."/>
        </authorList>
    </citation>
    <scope>NUCLEOTIDE SEQUENCE</scope>
    <source>
        <strain evidence="9">PDD-24b-2</strain>
    </source>
</reference>
<dbReference type="Proteomes" id="UP001164286">
    <property type="component" value="Unassembled WGS sequence"/>
</dbReference>
<dbReference type="PROSITE" id="PS50082">
    <property type="entry name" value="WD_REPEATS_2"/>
    <property type="match status" value="2"/>
</dbReference>
<dbReference type="PANTHER" id="PTHR19918">
    <property type="entry name" value="CELL DIVISION CYCLE 20 CDC20 FIZZY -RELATED"/>
    <property type="match status" value="1"/>
</dbReference>
<evidence type="ECO:0000313" key="10">
    <source>
        <dbReference type="Proteomes" id="UP001164286"/>
    </source>
</evidence>
<keyword evidence="6" id="KW-0131">Cell cycle</keyword>
<dbReference type="GeneID" id="77729373"/>
<dbReference type="PROSITE" id="PS50294">
    <property type="entry name" value="WD_REPEATS_REGION"/>
    <property type="match status" value="1"/>
</dbReference>
<dbReference type="Pfam" id="PF24807">
    <property type="entry name" value="WD40_CDC20-Fz"/>
    <property type="match status" value="1"/>
</dbReference>
<evidence type="ECO:0000256" key="1">
    <source>
        <dbReference type="ARBA" id="ARBA00006445"/>
    </source>
</evidence>
<evidence type="ECO:0000256" key="5">
    <source>
        <dbReference type="ARBA" id="ARBA00022776"/>
    </source>
</evidence>
<dbReference type="InterPro" id="IPR015943">
    <property type="entry name" value="WD40/YVTN_repeat-like_dom_sf"/>
</dbReference>
<evidence type="ECO:0000256" key="7">
    <source>
        <dbReference type="PROSITE-ProRule" id="PRU00221"/>
    </source>
</evidence>
<dbReference type="SMART" id="SM00320">
    <property type="entry name" value="WD40"/>
    <property type="match status" value="6"/>
</dbReference>
<dbReference type="GO" id="GO:0005680">
    <property type="term" value="C:anaphase-promoting complex"/>
    <property type="evidence" value="ECO:0007669"/>
    <property type="project" value="TreeGrafter"/>
</dbReference>
<keyword evidence="10" id="KW-1185">Reference proteome</keyword>
<dbReference type="InterPro" id="IPR056150">
    <property type="entry name" value="WD40_CDC20-Fz"/>
</dbReference>
<evidence type="ECO:0000256" key="3">
    <source>
        <dbReference type="ARBA" id="ARBA00022618"/>
    </source>
</evidence>
<name>A0AA38H5C6_9TREE</name>
<dbReference type="GO" id="GO:1905786">
    <property type="term" value="P:positive regulation of anaphase-promoting complex-dependent catabolic process"/>
    <property type="evidence" value="ECO:0007669"/>
    <property type="project" value="TreeGrafter"/>
</dbReference>
<dbReference type="InterPro" id="IPR033010">
    <property type="entry name" value="Cdc20/Fizzy"/>
</dbReference>
<comment type="similarity">
    <text evidence="1">Belongs to the WD repeat CDC20/Fizzy family.</text>
</comment>
<dbReference type="SUPFAM" id="SSF50978">
    <property type="entry name" value="WD40 repeat-like"/>
    <property type="match status" value="1"/>
</dbReference>
<dbReference type="AlphaFoldDB" id="A0AA38H5C6"/>
<dbReference type="GO" id="GO:0010997">
    <property type="term" value="F:anaphase-promoting complex binding"/>
    <property type="evidence" value="ECO:0007669"/>
    <property type="project" value="InterPro"/>
</dbReference>
<feature type="repeat" description="WD" evidence="7">
    <location>
        <begin position="258"/>
        <end position="299"/>
    </location>
</feature>
<protein>
    <submittedName>
        <fullName evidence="9">WD40-repeat-containing domain protein</fullName>
    </submittedName>
</protein>
<gene>
    <name evidence="9" type="ORF">MKK02DRAFT_38579</name>
</gene>
<keyword evidence="3" id="KW-0132">Cell division</keyword>
<evidence type="ECO:0000313" key="9">
    <source>
        <dbReference type="EMBL" id="KAI9633907.1"/>
    </source>
</evidence>
<dbReference type="GO" id="GO:0031145">
    <property type="term" value="P:anaphase-promoting complex-dependent catabolic process"/>
    <property type="evidence" value="ECO:0007669"/>
    <property type="project" value="TreeGrafter"/>
</dbReference>
<evidence type="ECO:0000256" key="6">
    <source>
        <dbReference type="ARBA" id="ARBA00023306"/>
    </source>
</evidence>
<dbReference type="Gene3D" id="2.130.10.10">
    <property type="entry name" value="YVTN repeat-like/Quinoprotein amine dehydrogenase"/>
    <property type="match status" value="1"/>
</dbReference>
<dbReference type="GO" id="GO:0051301">
    <property type="term" value="P:cell division"/>
    <property type="evidence" value="ECO:0007669"/>
    <property type="project" value="UniProtKB-KW"/>
</dbReference>
<dbReference type="EMBL" id="JAKWFO010000008">
    <property type="protein sequence ID" value="KAI9633907.1"/>
    <property type="molecule type" value="Genomic_DNA"/>
</dbReference>
<sequence>MGATDLIAQHGTPRVDKGKAREVEMDRFIPIRPNTDASCSTPVLSLRNMNQPTPTTPYADLSTSLGIPPAKRRSLTFRTPPPRHAPYHLEYQRNSEAATSVVAPYVATQAQRKKRKAPYHADRVLDAPGIPDDFYLNLVDWGPSNHIAIALDYHGIYIYDATAKKVNPLTQPSLMPSTVRTPFTSVSFAADSSLAVGLDTGDVEVWDICVGKRIRTMGGHSARVPSLSWSKHTLSSGCKDGSIWHHDVRMEKHKVMELQGHTLEVCGLKWRPDGGFLASGGNDDVVRCWDARARASVLESTDGIPKASANWAARGHKSAVKALAWCPWQNNLLASGGGITDRTIKLWSASTGALTKSVYAGSQVSSLLFSPHRQELLSTHGSPHNYLSMWSYPGLRKVYDKPAHSERVLSSVSSPDGCTVATISCDETLRLWKLWEVPKKKKTNWKGDAERARMLAGLR</sequence>
<keyword evidence="4" id="KW-0677">Repeat</keyword>
<feature type="domain" description="CDC20/Fizzy WD40" evidence="8">
    <location>
        <begin position="125"/>
        <end position="432"/>
    </location>
</feature>
<evidence type="ECO:0000256" key="4">
    <source>
        <dbReference type="ARBA" id="ARBA00022737"/>
    </source>
</evidence>
<comment type="caution">
    <text evidence="9">The sequence shown here is derived from an EMBL/GenBank/DDBJ whole genome shotgun (WGS) entry which is preliminary data.</text>
</comment>
<keyword evidence="2 7" id="KW-0853">WD repeat</keyword>
<dbReference type="RefSeq" id="XP_052943684.1">
    <property type="nucleotide sequence ID" value="XM_053090168.1"/>
</dbReference>